<name>A0A918SFD8_9FLAO</name>
<dbReference type="EMBL" id="BMXB01000008">
    <property type="protein sequence ID" value="GHA40225.1"/>
    <property type="molecule type" value="Genomic_DNA"/>
</dbReference>
<dbReference type="RefSeq" id="WP_189604815.1">
    <property type="nucleotide sequence ID" value="NZ_BMXB01000008.1"/>
</dbReference>
<evidence type="ECO:0000313" key="2">
    <source>
        <dbReference type="EMBL" id="GHA40225.1"/>
    </source>
</evidence>
<gene>
    <name evidence="2" type="ORF">GCM10007103_22090</name>
</gene>
<accession>A0A918SFD8</accession>
<feature type="signal peptide" evidence="1">
    <location>
        <begin position="1"/>
        <end position="24"/>
    </location>
</feature>
<dbReference type="PROSITE" id="PS51257">
    <property type="entry name" value="PROKAR_LIPOPROTEIN"/>
    <property type="match status" value="1"/>
</dbReference>
<comment type="caution">
    <text evidence="2">The sequence shown here is derived from an EMBL/GenBank/DDBJ whole genome shotgun (WGS) entry which is preliminary data.</text>
</comment>
<feature type="chain" id="PRO_5038102237" evidence="1">
    <location>
        <begin position="25"/>
        <end position="348"/>
    </location>
</feature>
<evidence type="ECO:0000256" key="1">
    <source>
        <dbReference type="SAM" id="SignalP"/>
    </source>
</evidence>
<organism evidence="2 3">
    <name type="scientific">Salinimicrobium marinum</name>
    <dbReference type="NCBI Taxonomy" id="680283"/>
    <lineage>
        <taxon>Bacteria</taxon>
        <taxon>Pseudomonadati</taxon>
        <taxon>Bacteroidota</taxon>
        <taxon>Flavobacteriia</taxon>
        <taxon>Flavobacteriales</taxon>
        <taxon>Flavobacteriaceae</taxon>
        <taxon>Salinimicrobium</taxon>
    </lineage>
</organism>
<reference evidence="2" key="2">
    <citation type="submission" date="2020-09" db="EMBL/GenBank/DDBJ databases">
        <authorList>
            <person name="Sun Q."/>
            <person name="Kim S."/>
        </authorList>
    </citation>
    <scope>NUCLEOTIDE SEQUENCE</scope>
    <source>
        <strain evidence="2">KCTC 12719</strain>
    </source>
</reference>
<keyword evidence="1" id="KW-0732">Signal</keyword>
<dbReference type="Proteomes" id="UP000610456">
    <property type="component" value="Unassembled WGS sequence"/>
</dbReference>
<protein>
    <submittedName>
        <fullName evidence="2">Uncharacterized protein</fullName>
    </submittedName>
</protein>
<proteinExistence type="predicted"/>
<evidence type="ECO:0000313" key="3">
    <source>
        <dbReference type="Proteomes" id="UP000610456"/>
    </source>
</evidence>
<keyword evidence="3" id="KW-1185">Reference proteome</keyword>
<dbReference type="AlphaFoldDB" id="A0A918SFD8"/>
<reference evidence="2" key="1">
    <citation type="journal article" date="2014" name="Int. J. Syst. Evol. Microbiol.">
        <title>Complete genome sequence of Corynebacterium casei LMG S-19264T (=DSM 44701T), isolated from a smear-ripened cheese.</title>
        <authorList>
            <consortium name="US DOE Joint Genome Institute (JGI-PGF)"/>
            <person name="Walter F."/>
            <person name="Albersmeier A."/>
            <person name="Kalinowski J."/>
            <person name="Ruckert C."/>
        </authorList>
    </citation>
    <scope>NUCLEOTIDE SEQUENCE</scope>
    <source>
        <strain evidence="2">KCTC 12719</strain>
    </source>
</reference>
<sequence>MKNSFLTGTLSLILAIMLCSCSNDNEILNETNNGKTSISFAAVLNDLTSSREAVKQQLGNIPQCSQNAPAFVEVFVTHQEVPVAGTSQQPLRLVVKQDDQGIYFTEETLELELLPGIYTLEYFRVLNEDLEVVWIAPREEGEEVNFSGLVDSSLPLEIDLRAGTKKYVNVDVLCYDNRLVNYYGYLFFDLQTSEAIKFCIFGNYCDENGRHIEAVSYSVNVWSFSGDDAAPKGTLLYENLQNGIWISDDFENGISEIGSEPICIALPDTAGQDQYYFEITVLDGVGSSAPNSLIRRGVITDEDVRSLYNGNNYVDYYHFREGNCNLEDSPNLFEEVTDLPSVVEPISL</sequence>